<protein>
    <recommendedName>
        <fullName evidence="3">EcoEI R protein C-terminal domain-containing protein</fullName>
    </recommendedName>
</protein>
<name>A0A2N7GMJ2_9VIBR</name>
<evidence type="ECO:0000256" key="1">
    <source>
        <dbReference type="ARBA" id="ARBA00006594"/>
    </source>
</evidence>
<evidence type="ECO:0000259" key="3">
    <source>
        <dbReference type="Pfam" id="PF08463"/>
    </source>
</evidence>
<sequence>MFEQVFKNVDDIFHKDAGCSSELDDTEQSSWMLFLKYLDDLEFTKSQEAGYDDEKLDSMKEIIDAKDSDVYDLLSFVAYARETHTRKERVATAKPGISSEFTPNQIEFIEFILDKYIEDGVQELAAKKMRSLVELKYDTISDAAEQFGSPMAIRDTFIGFQKYLYE</sequence>
<evidence type="ECO:0000313" key="6">
    <source>
        <dbReference type="Proteomes" id="UP000235746"/>
    </source>
</evidence>
<dbReference type="Proteomes" id="UP000235746">
    <property type="component" value="Unassembled WGS sequence"/>
</dbReference>
<comment type="caution">
    <text evidence="4">The sequence shown here is derived from an EMBL/GenBank/DDBJ whole genome shotgun (WGS) entry which is preliminary data.</text>
</comment>
<dbReference type="Pfam" id="PF08463">
    <property type="entry name" value="EcoEI_R_C"/>
    <property type="match status" value="1"/>
</dbReference>
<accession>A0A2N7GMJ2</accession>
<keyword evidence="2" id="KW-0680">Restriction system</keyword>
<evidence type="ECO:0000313" key="5">
    <source>
        <dbReference type="EMBL" id="PML56563.1"/>
    </source>
</evidence>
<comment type="similarity">
    <text evidence="1">Belongs to the N(4)/N(6)-methyltransferase family.</text>
</comment>
<evidence type="ECO:0000313" key="4">
    <source>
        <dbReference type="EMBL" id="PMK48838.1"/>
    </source>
</evidence>
<reference evidence="4" key="2">
    <citation type="submission" date="2016-07" db="EMBL/GenBank/DDBJ databases">
        <authorList>
            <person name="Kauffman K."/>
            <person name="Arevalo P."/>
            <person name="Polz M.F."/>
        </authorList>
    </citation>
    <scope>NUCLEOTIDE SEQUENCE</scope>
    <source>
        <strain evidence="4">10N.261.52.F7</strain>
    </source>
</reference>
<dbReference type="InterPro" id="IPR038333">
    <property type="entry name" value="T1MK-like_N_sf"/>
</dbReference>
<dbReference type="InterPro" id="IPR013670">
    <property type="entry name" value="EcoEI_R_C_dom"/>
</dbReference>
<reference evidence="4" key="4">
    <citation type="journal article" date="2018" name="Nature">
        <title>A major lineage of non-tailed dsDNA viruses as unrecognized killers of marine bacteria.</title>
        <authorList>
            <person name="Kauffman K.M."/>
            <person name="Hussain F.A."/>
            <person name="Yang J."/>
            <person name="Arevalo P."/>
            <person name="Brown J.M."/>
            <person name="Chang W.K."/>
            <person name="VanInsberghe D."/>
            <person name="Elsherbini J."/>
            <person name="Sharma R.S."/>
            <person name="Cutler M.B."/>
            <person name="Kelly L."/>
            <person name="Polz M.F."/>
        </authorList>
    </citation>
    <scope>NUCLEOTIDE SEQUENCE</scope>
    <source>
        <strain evidence="5">10N.261.51.B8</strain>
        <strain evidence="4">10N.261.52.F7</strain>
    </source>
</reference>
<reference evidence="6" key="1">
    <citation type="submission" date="2016-07" db="EMBL/GenBank/DDBJ databases">
        <title>Nontailed viruses are major unrecognized killers of bacteria in the ocean.</title>
        <authorList>
            <person name="Kauffman K."/>
            <person name="Hussain F."/>
            <person name="Yang J."/>
            <person name="Arevalo P."/>
            <person name="Brown J."/>
            <person name="Cutler M."/>
            <person name="Kelly L."/>
            <person name="Polz M.F."/>
        </authorList>
    </citation>
    <scope>NUCLEOTIDE SEQUENCE [LARGE SCALE GENOMIC DNA]</scope>
    <source>
        <strain evidence="6">10N.261.51.B8</strain>
        <strain>10N.261.52.F7</strain>
    </source>
</reference>
<dbReference type="EMBL" id="MCXM01000005">
    <property type="protein sequence ID" value="PMK48838.1"/>
    <property type="molecule type" value="Genomic_DNA"/>
</dbReference>
<dbReference type="Gene3D" id="1.20.1260.30">
    <property type="match status" value="1"/>
</dbReference>
<dbReference type="GO" id="GO:0003677">
    <property type="term" value="F:DNA binding"/>
    <property type="evidence" value="ECO:0007669"/>
    <property type="project" value="InterPro"/>
</dbReference>
<evidence type="ECO:0000256" key="2">
    <source>
        <dbReference type="ARBA" id="ARBA00022747"/>
    </source>
</evidence>
<organism evidence="4">
    <name type="scientific">Vibrio lentus</name>
    <dbReference type="NCBI Taxonomy" id="136468"/>
    <lineage>
        <taxon>Bacteria</taxon>
        <taxon>Pseudomonadati</taxon>
        <taxon>Pseudomonadota</taxon>
        <taxon>Gammaproteobacteria</taxon>
        <taxon>Vibrionales</taxon>
        <taxon>Vibrionaceae</taxon>
        <taxon>Vibrio</taxon>
    </lineage>
</organism>
<dbReference type="GO" id="GO:0003824">
    <property type="term" value="F:catalytic activity"/>
    <property type="evidence" value="ECO:0007669"/>
    <property type="project" value="InterPro"/>
</dbReference>
<dbReference type="GO" id="GO:0009307">
    <property type="term" value="P:DNA restriction-modification system"/>
    <property type="evidence" value="ECO:0007669"/>
    <property type="project" value="UniProtKB-KW"/>
</dbReference>
<feature type="domain" description="EcoEI R protein C-terminal" evidence="3">
    <location>
        <begin position="38"/>
        <end position="165"/>
    </location>
</feature>
<dbReference type="AlphaFoldDB" id="A0A2N7GMJ2"/>
<gene>
    <name evidence="5" type="ORF">BCT74_20805</name>
    <name evidence="4" type="ORF">BCT99_11415</name>
</gene>
<dbReference type="EMBL" id="MCYL01000014">
    <property type="protein sequence ID" value="PML56563.1"/>
    <property type="molecule type" value="Genomic_DNA"/>
</dbReference>
<reference evidence="5" key="3">
    <citation type="submission" date="2016-07" db="EMBL/GenBank/DDBJ databases">
        <authorList>
            <person name="Wan K."/>
            <person name="Booth B."/>
            <person name="Spirohn K."/>
            <person name="Hao T."/>
            <person name="Hu Y."/>
            <person name="Calderwood M."/>
            <person name="Hill D."/>
            <person name="Mohr S."/>
            <person name="Vidal M."/>
            <person name="Celniker S."/>
            <person name="Perrimon N."/>
        </authorList>
    </citation>
    <scope>NUCLEOTIDE SEQUENCE</scope>
    <source>
        <strain evidence="5">10N.261.51.B8</strain>
    </source>
</reference>
<proteinExistence type="inferred from homology"/>
<dbReference type="RefSeq" id="WP_102281795.1">
    <property type="nucleotide sequence ID" value="NZ_JAJGZN020000004.1"/>
</dbReference>